<reference evidence="2 3" key="2">
    <citation type="submission" date="2016-02" db="EMBL/GenBank/DDBJ databases">
        <authorList>
            <person name="Wen L."/>
            <person name="He K."/>
            <person name="Yang H."/>
        </authorList>
    </citation>
    <scope>NUCLEOTIDE SEQUENCE [LARGE SCALE GENOMIC DNA]</scope>
    <source>
        <strain evidence="2 3">AGD 8-3</strain>
    </source>
</reference>
<dbReference type="RefSeq" id="WP_066451455.1">
    <property type="nucleotide sequence ID" value="NZ_CP014226.1"/>
</dbReference>
<dbReference type="Proteomes" id="UP000063387">
    <property type="component" value="Chromosome"/>
</dbReference>
<dbReference type="EMBL" id="CP014226">
    <property type="protein sequence ID" value="AMD02224.1"/>
    <property type="molecule type" value="Genomic_DNA"/>
</dbReference>
<reference evidence="2 3" key="1">
    <citation type="journal article" date="2016" name="Genome Announc.">
        <title>Draft Genome Sequence of 'Halomonas chromatireducens' Strain AGD 8-3, a Haloalkaliphilic Chromate- and Selenite-Reducing Gammaproteobacterium.</title>
        <authorList>
            <person name="Sharko F.S."/>
            <person name="Shapovalova A.A."/>
            <person name="Tsygankova S.V."/>
            <person name="Komova A.V."/>
            <person name="Boulygina E.S."/>
            <person name="Teslyuk A.B."/>
            <person name="Gotovtsev P.M."/>
            <person name="Namsaraev Z.B."/>
            <person name="Khijniak T.V."/>
            <person name="Nedoluzhko A.V."/>
            <person name="Vasilov R.G."/>
        </authorList>
    </citation>
    <scope>NUCLEOTIDE SEQUENCE [LARGE SCALE GENOMIC DNA]</scope>
    <source>
        <strain evidence="2 3">AGD 8-3</strain>
    </source>
</reference>
<evidence type="ECO:0000256" key="1">
    <source>
        <dbReference type="SAM" id="SignalP"/>
    </source>
</evidence>
<dbReference type="AlphaFoldDB" id="A0A109UMY9"/>
<dbReference type="PROSITE" id="PS51257">
    <property type="entry name" value="PROKAR_LIPOPROTEIN"/>
    <property type="match status" value="1"/>
</dbReference>
<evidence type="ECO:0000313" key="2">
    <source>
        <dbReference type="EMBL" id="AMD02224.1"/>
    </source>
</evidence>
<evidence type="ECO:0000313" key="3">
    <source>
        <dbReference type="Proteomes" id="UP000063387"/>
    </source>
</evidence>
<feature type="chain" id="PRO_5007140985" description="Lipoprotein" evidence="1">
    <location>
        <begin position="23"/>
        <end position="118"/>
    </location>
</feature>
<dbReference type="OrthoDB" id="6184055at2"/>
<feature type="signal peptide" evidence="1">
    <location>
        <begin position="1"/>
        <end position="22"/>
    </location>
</feature>
<organism evidence="2 3">
    <name type="scientific">Halomonas chromatireducens</name>
    <dbReference type="NCBI Taxonomy" id="507626"/>
    <lineage>
        <taxon>Bacteria</taxon>
        <taxon>Pseudomonadati</taxon>
        <taxon>Pseudomonadota</taxon>
        <taxon>Gammaproteobacteria</taxon>
        <taxon>Oceanospirillales</taxon>
        <taxon>Halomonadaceae</taxon>
        <taxon>Halomonas</taxon>
    </lineage>
</organism>
<keyword evidence="3" id="KW-1185">Reference proteome</keyword>
<dbReference type="PATRIC" id="fig|507626.3.peg.3173"/>
<dbReference type="STRING" id="507626.LOKO_03178"/>
<evidence type="ECO:0008006" key="4">
    <source>
        <dbReference type="Google" id="ProtNLM"/>
    </source>
</evidence>
<keyword evidence="1" id="KW-0732">Signal</keyword>
<protein>
    <recommendedName>
        <fullName evidence="4">Lipoprotein</fullName>
    </recommendedName>
</protein>
<sequence length="118" mass="12581">MSRFVTLLLALLLAGCAATAPAPEPRELSLAATPGAVLHETVDLLMEEGYVIRHADAELGRVEAALARWPGYRVRAEVTPEGETARISLTATRGGRPLPPHLLDRLLAALQTRLGLAP</sequence>
<proteinExistence type="predicted"/>
<dbReference type="KEGG" id="hco:LOKO_03178"/>
<accession>A0A109UMY9</accession>
<gene>
    <name evidence="2" type="ORF">LOKO_03178</name>
</gene>
<name>A0A109UMY9_9GAMM</name>